<gene>
    <name evidence="3" type="ORF">C0Z18_32015</name>
</gene>
<evidence type="ECO:0000256" key="1">
    <source>
        <dbReference type="ARBA" id="ARBA00022723"/>
    </source>
</evidence>
<organism evidence="3 4">
    <name type="scientific">Trinickia dabaoshanensis</name>
    <dbReference type="NCBI Taxonomy" id="564714"/>
    <lineage>
        <taxon>Bacteria</taxon>
        <taxon>Pseudomonadati</taxon>
        <taxon>Pseudomonadota</taxon>
        <taxon>Betaproteobacteria</taxon>
        <taxon>Burkholderiales</taxon>
        <taxon>Burkholderiaceae</taxon>
        <taxon>Trinickia</taxon>
    </lineage>
</organism>
<evidence type="ECO:0000313" key="3">
    <source>
        <dbReference type="EMBL" id="PMS14359.1"/>
    </source>
</evidence>
<dbReference type="AlphaFoldDB" id="A0A2N7VB52"/>
<dbReference type="SUPFAM" id="SSF56281">
    <property type="entry name" value="Metallo-hydrolase/oxidoreductase"/>
    <property type="match status" value="1"/>
</dbReference>
<dbReference type="Proteomes" id="UP000235616">
    <property type="component" value="Unassembled WGS sequence"/>
</dbReference>
<dbReference type="OrthoDB" id="9784009at2"/>
<protein>
    <submittedName>
        <fullName evidence="3">MBL fold metallo-hydrolase</fullName>
    </submittedName>
</protein>
<dbReference type="GO" id="GO:0016787">
    <property type="term" value="F:hydrolase activity"/>
    <property type="evidence" value="ECO:0007669"/>
    <property type="project" value="UniProtKB-KW"/>
</dbReference>
<dbReference type="InterPro" id="IPR036866">
    <property type="entry name" value="RibonucZ/Hydroxyglut_hydro"/>
</dbReference>
<sequence length="308" mass="33388">MLDQPLETASANIAKTRAGKRNAPIVRSFFDEDTCTASYVIQDPVTLTAAVVDSVLDFDAPAGRTSTRSAQAIVDYVESEGLSIEWLLETHAHADHFTAAPFLQAQVGGKIAIGRGITAVQQIFGDIFNSEPEFKRDGSQFDHLFDDGELFTIGALECTVLNVPGHTPADVAYVIGDAVFCGDTLFMPDYGTARADFPGGDAGQLFRSIRRLLSLPDGARLFLCHDYKAPGRDSYAWETTIGAERMANVHAREGITEGEFVAARNARDATLAVPKLILPAIQVNMRGGALPRVESNGRRYLRIPLDTI</sequence>
<dbReference type="InterPro" id="IPR001279">
    <property type="entry name" value="Metallo-B-lactamas"/>
</dbReference>
<accession>A0A2N7VB52</accession>
<feature type="domain" description="Metallo-beta-lactamase" evidence="2">
    <location>
        <begin position="35"/>
        <end position="225"/>
    </location>
</feature>
<comment type="caution">
    <text evidence="3">The sequence shown here is derived from an EMBL/GenBank/DDBJ whole genome shotgun (WGS) entry which is preliminary data.</text>
</comment>
<dbReference type="PANTHER" id="PTHR43084">
    <property type="entry name" value="PERSULFIDE DIOXYGENASE ETHE1"/>
    <property type="match status" value="1"/>
</dbReference>
<evidence type="ECO:0000313" key="4">
    <source>
        <dbReference type="Proteomes" id="UP000235616"/>
    </source>
</evidence>
<reference evidence="3 4" key="1">
    <citation type="submission" date="2018-01" db="EMBL/GenBank/DDBJ databases">
        <title>Whole genome analyses suggest that Burkholderia sensu lato contains two further novel genera in the rhizoxinica-symbiotica group Mycetohabitans gen. nov., and Trinickia gen. nov.: implications for the evolution of diazotrophy and nodulation in the Burkholderiaceae.</title>
        <authorList>
            <person name="Estrada-de los Santos P."/>
            <person name="Palmer M."/>
            <person name="Chavez-Ramirez B."/>
            <person name="Beukes C."/>
            <person name="Steenkamp E.T."/>
            <person name="Hirsch A.M."/>
            <person name="Manyaka P."/>
            <person name="Maluk M."/>
            <person name="Lafos M."/>
            <person name="Crook M."/>
            <person name="Gross E."/>
            <person name="Simon M.F."/>
            <person name="Bueno dos Reis Junior F."/>
            <person name="Poole P.S."/>
            <person name="Venter S.N."/>
            <person name="James E.K."/>
        </authorList>
    </citation>
    <scope>NUCLEOTIDE SEQUENCE [LARGE SCALE GENOMIC DNA]</scope>
    <source>
        <strain evidence="3 4">GIMN1.004</strain>
    </source>
</reference>
<dbReference type="GO" id="GO:0070813">
    <property type="term" value="P:hydrogen sulfide metabolic process"/>
    <property type="evidence" value="ECO:0007669"/>
    <property type="project" value="TreeGrafter"/>
</dbReference>
<proteinExistence type="predicted"/>
<keyword evidence="3" id="KW-0378">Hydrolase</keyword>
<dbReference type="InterPro" id="IPR044528">
    <property type="entry name" value="POD-like_MBL-fold"/>
</dbReference>
<keyword evidence="1" id="KW-0479">Metal-binding</keyword>
<keyword evidence="4" id="KW-1185">Reference proteome</keyword>
<dbReference type="Pfam" id="PF00753">
    <property type="entry name" value="Lactamase_B"/>
    <property type="match status" value="1"/>
</dbReference>
<name>A0A2N7VB52_9BURK</name>
<dbReference type="GO" id="GO:0006749">
    <property type="term" value="P:glutathione metabolic process"/>
    <property type="evidence" value="ECO:0007669"/>
    <property type="project" value="InterPro"/>
</dbReference>
<dbReference type="GO" id="GO:0050313">
    <property type="term" value="F:sulfur dioxygenase activity"/>
    <property type="evidence" value="ECO:0007669"/>
    <property type="project" value="InterPro"/>
</dbReference>
<dbReference type="SMART" id="SM00849">
    <property type="entry name" value="Lactamase_B"/>
    <property type="match status" value="1"/>
</dbReference>
<dbReference type="GO" id="GO:0046872">
    <property type="term" value="F:metal ion binding"/>
    <property type="evidence" value="ECO:0007669"/>
    <property type="project" value="UniProtKB-KW"/>
</dbReference>
<dbReference type="PANTHER" id="PTHR43084:SF1">
    <property type="entry name" value="PERSULFIDE DIOXYGENASE ETHE1, MITOCHONDRIAL"/>
    <property type="match status" value="1"/>
</dbReference>
<evidence type="ECO:0000259" key="2">
    <source>
        <dbReference type="SMART" id="SM00849"/>
    </source>
</evidence>
<dbReference type="EMBL" id="PNYA01000050">
    <property type="protein sequence ID" value="PMS14359.1"/>
    <property type="molecule type" value="Genomic_DNA"/>
</dbReference>
<dbReference type="InterPro" id="IPR051682">
    <property type="entry name" value="Mito_Persulfide_Diox"/>
</dbReference>
<dbReference type="CDD" id="cd07724">
    <property type="entry name" value="POD-like_MBL-fold"/>
    <property type="match status" value="1"/>
</dbReference>
<dbReference type="Gene3D" id="3.60.15.10">
    <property type="entry name" value="Ribonuclease Z/Hydroxyacylglutathione hydrolase-like"/>
    <property type="match status" value="1"/>
</dbReference>